<dbReference type="Proteomes" id="UP001165060">
    <property type="component" value="Unassembled WGS sequence"/>
</dbReference>
<dbReference type="PROSITE" id="PS50011">
    <property type="entry name" value="PROTEIN_KINASE_DOM"/>
    <property type="match status" value="1"/>
</dbReference>
<keyword evidence="7" id="KW-1185">Reference proteome</keyword>
<accession>A0ABQ6NBW6</accession>
<dbReference type="SUPFAM" id="SSF56112">
    <property type="entry name" value="Protein kinase-like (PK-like)"/>
    <property type="match status" value="1"/>
</dbReference>
<proteinExistence type="predicted"/>
<dbReference type="InterPro" id="IPR001245">
    <property type="entry name" value="Ser-Thr/Tyr_kinase_cat_dom"/>
</dbReference>
<keyword evidence="1" id="KW-0547">Nucleotide-binding</keyword>
<keyword evidence="4" id="KW-1133">Transmembrane helix</keyword>
<evidence type="ECO:0000259" key="5">
    <source>
        <dbReference type="PROSITE" id="PS50011"/>
    </source>
</evidence>
<dbReference type="Pfam" id="PF00069">
    <property type="entry name" value="Pkinase"/>
    <property type="match status" value="1"/>
</dbReference>
<evidence type="ECO:0000256" key="1">
    <source>
        <dbReference type="PROSITE-ProRule" id="PRU10141"/>
    </source>
</evidence>
<keyword evidence="4" id="KW-0472">Membrane</keyword>
<feature type="binding site" evidence="1">
    <location>
        <position position="341"/>
    </location>
    <ligand>
        <name>ATP</name>
        <dbReference type="ChEBI" id="CHEBI:30616"/>
    </ligand>
</feature>
<dbReference type="EMBL" id="BRYB01006669">
    <property type="protein sequence ID" value="GMI54668.1"/>
    <property type="molecule type" value="Genomic_DNA"/>
</dbReference>
<dbReference type="InterPro" id="IPR017441">
    <property type="entry name" value="Protein_kinase_ATP_BS"/>
</dbReference>
<sequence length="670" mass="75643">METQNLTTSSRIIFSASFKDRFGEPFTSAVDFSSFAVKASSDVSTEESDFVLTKTVNGVVSLTDSGVVEFAVDATTPGEWTFSIVDVFNNEYEEHIGDSPYTYAVAEGPTDPAKCTLDSTQSIKAGEEFRVTITTYDFHGNPTNHADDTFLCTLDNDDAVEVARADDGTVEFSKSLLATGAHKLTVLHVPTNTEVAGSPISFEVLGNDNTNTYIAVGVAVFLLLVGVIIFRRHLQRAAMQLKEKELEMVGMDASQKKLEKLHMDLTAEKEELEEEVRLKKHSEEELKVMVSALESVSKERQDELKEVMMESKELKIDKLLGKGGFGVVNLATYRGTMVAMKQLLTVNEENVLRFRHECFLMKNLSHPNVVKLVGVCWSEDLFACCLEFVENGSLEDWLRRTVGGKKDWTLKLTDFGEARAQNMGGTMTSVGTPIYIAPEVMRADHYDVKADTWSYGLCLVAMIRAERTLEQFFYQALRKHKKKRNTKGLGMGQMTKYYYSEGWRPILPLNFVKAYPKLHTLIQECWKVRRKERPNFDQIVARLQGDIGDEIKRKEEPMITTYSLEDDLIYRNRIGKADEIEDSDDEGLQTTGRGAVSRKEYERVKEDFVKVMEELKSERSKKEVLEKDNVKMKKELAAASPTKKEEKEKIKEDKQKMDAQLGALMGGWGT</sequence>
<name>A0ABQ6NBW6_9STRA</name>
<dbReference type="PROSITE" id="PS00107">
    <property type="entry name" value="PROTEIN_KINASE_ATP"/>
    <property type="match status" value="1"/>
</dbReference>
<feature type="compositionally biased region" description="Basic and acidic residues" evidence="3">
    <location>
        <begin position="632"/>
        <end position="657"/>
    </location>
</feature>
<dbReference type="Gene3D" id="1.10.510.10">
    <property type="entry name" value="Transferase(Phosphotransferase) domain 1"/>
    <property type="match status" value="2"/>
</dbReference>
<evidence type="ECO:0000256" key="3">
    <source>
        <dbReference type="SAM" id="MobiDB-lite"/>
    </source>
</evidence>
<feature type="domain" description="Protein kinase" evidence="5">
    <location>
        <begin position="314"/>
        <end position="559"/>
    </location>
</feature>
<dbReference type="Gene3D" id="2.60.40.10">
    <property type="entry name" value="Immunoglobulins"/>
    <property type="match status" value="1"/>
</dbReference>
<organism evidence="6 7">
    <name type="scientific">Tetraparma gracilis</name>
    <dbReference type="NCBI Taxonomy" id="2962635"/>
    <lineage>
        <taxon>Eukaryota</taxon>
        <taxon>Sar</taxon>
        <taxon>Stramenopiles</taxon>
        <taxon>Ochrophyta</taxon>
        <taxon>Bolidophyceae</taxon>
        <taxon>Parmales</taxon>
        <taxon>Triparmaceae</taxon>
        <taxon>Tetraparma</taxon>
    </lineage>
</organism>
<dbReference type="InterPro" id="IPR051681">
    <property type="entry name" value="Ser/Thr_Kinases-Pseudokinases"/>
</dbReference>
<keyword evidence="1" id="KW-0067">ATP-binding</keyword>
<evidence type="ECO:0000313" key="6">
    <source>
        <dbReference type="EMBL" id="GMI54668.1"/>
    </source>
</evidence>
<dbReference type="PANTHER" id="PTHR44329">
    <property type="entry name" value="SERINE/THREONINE-PROTEIN KINASE TNNI3K-RELATED"/>
    <property type="match status" value="1"/>
</dbReference>
<reference evidence="6 7" key="1">
    <citation type="journal article" date="2023" name="Commun. Biol.">
        <title>Genome analysis of Parmales, the sister group of diatoms, reveals the evolutionary specialization of diatoms from phago-mixotrophs to photoautotrophs.</title>
        <authorList>
            <person name="Ban H."/>
            <person name="Sato S."/>
            <person name="Yoshikawa S."/>
            <person name="Yamada K."/>
            <person name="Nakamura Y."/>
            <person name="Ichinomiya M."/>
            <person name="Sato N."/>
            <person name="Blanc-Mathieu R."/>
            <person name="Endo H."/>
            <person name="Kuwata A."/>
            <person name="Ogata H."/>
        </authorList>
    </citation>
    <scope>NUCLEOTIDE SEQUENCE [LARGE SCALE GENOMIC DNA]</scope>
</reference>
<comment type="caution">
    <text evidence="6">The sequence shown here is derived from an EMBL/GenBank/DDBJ whole genome shotgun (WGS) entry which is preliminary data.</text>
</comment>
<dbReference type="InterPro" id="IPR013783">
    <property type="entry name" value="Ig-like_fold"/>
</dbReference>
<feature type="transmembrane region" description="Helical" evidence="4">
    <location>
        <begin position="212"/>
        <end position="230"/>
    </location>
</feature>
<evidence type="ECO:0000313" key="7">
    <source>
        <dbReference type="Proteomes" id="UP001165060"/>
    </source>
</evidence>
<dbReference type="InterPro" id="IPR000719">
    <property type="entry name" value="Prot_kinase_dom"/>
</dbReference>
<gene>
    <name evidence="6" type="ORF">TeGR_g1117</name>
</gene>
<feature type="coiled-coil region" evidence="2">
    <location>
        <begin position="251"/>
        <end position="289"/>
    </location>
</feature>
<evidence type="ECO:0000256" key="4">
    <source>
        <dbReference type="SAM" id="Phobius"/>
    </source>
</evidence>
<dbReference type="Pfam" id="PF07714">
    <property type="entry name" value="PK_Tyr_Ser-Thr"/>
    <property type="match status" value="1"/>
</dbReference>
<protein>
    <recommendedName>
        <fullName evidence="5">Protein kinase domain-containing protein</fullName>
    </recommendedName>
</protein>
<keyword evidence="4" id="KW-0812">Transmembrane</keyword>
<feature type="region of interest" description="Disordered" evidence="3">
    <location>
        <begin position="632"/>
        <end position="670"/>
    </location>
</feature>
<keyword evidence="2" id="KW-0175">Coiled coil</keyword>
<dbReference type="InterPro" id="IPR011009">
    <property type="entry name" value="Kinase-like_dom_sf"/>
</dbReference>
<evidence type="ECO:0000256" key="2">
    <source>
        <dbReference type="SAM" id="Coils"/>
    </source>
</evidence>